<evidence type="ECO:0000256" key="1">
    <source>
        <dbReference type="SAM" id="Phobius"/>
    </source>
</evidence>
<gene>
    <name evidence="2" type="ORF">LCGC14_0870630</name>
</gene>
<dbReference type="AlphaFoldDB" id="A0A0F9SBV2"/>
<feature type="transmembrane region" description="Helical" evidence="1">
    <location>
        <begin position="6"/>
        <end position="27"/>
    </location>
</feature>
<keyword evidence="1" id="KW-0472">Membrane</keyword>
<accession>A0A0F9SBV2</accession>
<name>A0A0F9SBV2_9ZZZZ</name>
<dbReference type="EMBL" id="LAZR01002689">
    <property type="protein sequence ID" value="KKN26858.1"/>
    <property type="molecule type" value="Genomic_DNA"/>
</dbReference>
<reference evidence="2" key="1">
    <citation type="journal article" date="2015" name="Nature">
        <title>Complex archaea that bridge the gap between prokaryotes and eukaryotes.</title>
        <authorList>
            <person name="Spang A."/>
            <person name="Saw J.H."/>
            <person name="Jorgensen S.L."/>
            <person name="Zaremba-Niedzwiedzka K."/>
            <person name="Martijn J."/>
            <person name="Lind A.E."/>
            <person name="van Eijk R."/>
            <person name="Schleper C."/>
            <person name="Guy L."/>
            <person name="Ettema T.J."/>
        </authorList>
    </citation>
    <scope>NUCLEOTIDE SEQUENCE</scope>
</reference>
<comment type="caution">
    <text evidence="2">The sequence shown here is derived from an EMBL/GenBank/DDBJ whole genome shotgun (WGS) entry which is preliminary data.</text>
</comment>
<feature type="non-terminal residue" evidence="2">
    <location>
        <position position="119"/>
    </location>
</feature>
<proteinExistence type="predicted"/>
<evidence type="ECO:0000313" key="2">
    <source>
        <dbReference type="EMBL" id="KKN26858.1"/>
    </source>
</evidence>
<organism evidence="2">
    <name type="scientific">marine sediment metagenome</name>
    <dbReference type="NCBI Taxonomy" id="412755"/>
    <lineage>
        <taxon>unclassified sequences</taxon>
        <taxon>metagenomes</taxon>
        <taxon>ecological metagenomes</taxon>
    </lineage>
</organism>
<sequence length="119" mass="12475">MVESKINILIGAFVLLIISLVLIQVIGDSIQSVSTGSIAISNESITLTAVTITIPNETVTMTGGTNISTGTLVNNYLTILTELRNESSEIITTFCNVTLGTGALVCNATNSTIAYAEYT</sequence>
<protein>
    <submittedName>
        <fullName evidence="2">Uncharacterized protein</fullName>
    </submittedName>
</protein>
<keyword evidence="1" id="KW-0812">Transmembrane</keyword>
<keyword evidence="1" id="KW-1133">Transmembrane helix</keyword>